<dbReference type="SUPFAM" id="SSF109854">
    <property type="entry name" value="DinB/YfiT-like putative metalloenzymes"/>
    <property type="match status" value="1"/>
</dbReference>
<evidence type="ECO:0000259" key="1">
    <source>
        <dbReference type="Pfam" id="PF12867"/>
    </source>
</evidence>
<dbReference type="EMBL" id="UINC01001265">
    <property type="protein sequence ID" value="SUZ76110.1"/>
    <property type="molecule type" value="Genomic_DNA"/>
</dbReference>
<dbReference type="AlphaFoldDB" id="A0A381QAQ5"/>
<proteinExistence type="predicted"/>
<protein>
    <recommendedName>
        <fullName evidence="1">DinB-like domain-containing protein</fullName>
    </recommendedName>
</protein>
<dbReference type="Pfam" id="PF12867">
    <property type="entry name" value="DinB_2"/>
    <property type="match status" value="1"/>
</dbReference>
<accession>A0A381QAQ5</accession>
<name>A0A381QAQ5_9ZZZZ</name>
<dbReference type="InterPro" id="IPR034660">
    <property type="entry name" value="DinB/YfiT-like"/>
</dbReference>
<feature type="domain" description="DinB-like" evidence="1">
    <location>
        <begin position="51"/>
        <end position="180"/>
    </location>
</feature>
<evidence type="ECO:0000313" key="2">
    <source>
        <dbReference type="EMBL" id="SUZ76110.1"/>
    </source>
</evidence>
<reference evidence="2" key="1">
    <citation type="submission" date="2018-05" db="EMBL/GenBank/DDBJ databases">
        <authorList>
            <person name="Lanie J.A."/>
            <person name="Ng W.-L."/>
            <person name="Kazmierczak K.M."/>
            <person name="Andrzejewski T.M."/>
            <person name="Davidsen T.M."/>
            <person name="Wayne K.J."/>
            <person name="Tettelin H."/>
            <person name="Glass J.I."/>
            <person name="Rusch D."/>
            <person name="Podicherti R."/>
            <person name="Tsui H.-C.T."/>
            <person name="Winkler M.E."/>
        </authorList>
    </citation>
    <scope>NUCLEOTIDE SEQUENCE</scope>
</reference>
<dbReference type="InterPro" id="IPR024775">
    <property type="entry name" value="DinB-like"/>
</dbReference>
<dbReference type="Gene3D" id="1.20.120.450">
    <property type="entry name" value="dinb family like domain"/>
    <property type="match status" value="1"/>
</dbReference>
<sequence>MNKPALVLVTIVLSLIALSGFDSSFSFEKDFSADLNGPDVLAFANLVSTVEIAREKFRSLAVAMPEEAYPWQPMAGVRSVSEVYQHIAADNFFVPTLMGIAAPPETGINEDASTFRAFQERELTRDEVIETVEASFEFFSRAMQATTSDLDRHITLGTSETTVGDVWIRAVVHLHEHLGQSIAYARTNKVVPPWSN</sequence>
<gene>
    <name evidence="2" type="ORF">METZ01_LOCUS28964</name>
</gene>
<organism evidence="2">
    <name type="scientific">marine metagenome</name>
    <dbReference type="NCBI Taxonomy" id="408172"/>
    <lineage>
        <taxon>unclassified sequences</taxon>
        <taxon>metagenomes</taxon>
        <taxon>ecological metagenomes</taxon>
    </lineage>
</organism>